<evidence type="ECO:0000313" key="3">
    <source>
        <dbReference type="Proteomes" id="UP000192368"/>
    </source>
</evidence>
<gene>
    <name evidence="2" type="ORF">SAMN00017477_0627</name>
</gene>
<dbReference type="InterPro" id="IPR034505">
    <property type="entry name" value="Coproporphyrinogen-III_oxidase"/>
</dbReference>
<dbReference type="RefSeq" id="WP_084230288.1">
    <property type="nucleotide sequence ID" value="NZ_FWWR01000009.1"/>
</dbReference>
<dbReference type="NCBIfam" id="TIGR03994">
    <property type="entry name" value="rSAM_HemZ"/>
    <property type="match status" value="1"/>
</dbReference>
<organism evidence="2 3">
    <name type="scientific">Peptoniphilus asaccharolyticus DSM 20463</name>
    <dbReference type="NCBI Taxonomy" id="573058"/>
    <lineage>
        <taxon>Bacteria</taxon>
        <taxon>Bacillati</taxon>
        <taxon>Bacillota</taxon>
        <taxon>Tissierellia</taxon>
        <taxon>Tissierellales</taxon>
        <taxon>Peptoniphilaceae</taxon>
        <taxon>Peptoniphilus</taxon>
    </lineage>
</organism>
<dbReference type="SFLD" id="SFLDG01065">
    <property type="entry name" value="anaerobic_coproporphyrinogen-I"/>
    <property type="match status" value="1"/>
</dbReference>
<name>A0A1W1UT51_PEPAS</name>
<proteinExistence type="predicted"/>
<dbReference type="PANTHER" id="PTHR13932:SF1">
    <property type="entry name" value="OXYGEN-INDEPENDENT COPROPORPHYRINOGEN-III OXIDASE-LIKE PROTEIN HEMZ"/>
    <property type="match status" value="1"/>
</dbReference>
<dbReference type="SFLD" id="SFLDS00029">
    <property type="entry name" value="Radical_SAM"/>
    <property type="match status" value="1"/>
</dbReference>
<dbReference type="InterPro" id="IPR023995">
    <property type="entry name" value="HemZ"/>
</dbReference>
<dbReference type="GO" id="GO:0006779">
    <property type="term" value="P:porphyrin-containing compound biosynthetic process"/>
    <property type="evidence" value="ECO:0007669"/>
    <property type="project" value="TreeGrafter"/>
</dbReference>
<feature type="domain" description="Radical SAM core" evidence="1">
    <location>
        <begin position="136"/>
        <end position="362"/>
    </location>
</feature>
<evidence type="ECO:0000259" key="1">
    <source>
        <dbReference type="PROSITE" id="PS51918"/>
    </source>
</evidence>
<dbReference type="SFLD" id="SFLDG01082">
    <property type="entry name" value="B12-binding_domain_containing"/>
    <property type="match status" value="1"/>
</dbReference>
<dbReference type="CDD" id="cd01335">
    <property type="entry name" value="Radical_SAM"/>
    <property type="match status" value="1"/>
</dbReference>
<dbReference type="InterPro" id="IPR023404">
    <property type="entry name" value="rSAM_horseshoe"/>
</dbReference>
<dbReference type="InterPro" id="IPR006638">
    <property type="entry name" value="Elp3/MiaA/NifB-like_rSAM"/>
</dbReference>
<dbReference type="AlphaFoldDB" id="A0A1W1UT51"/>
<dbReference type="InterPro" id="IPR058240">
    <property type="entry name" value="rSAM_sf"/>
</dbReference>
<dbReference type="GO" id="GO:0003824">
    <property type="term" value="F:catalytic activity"/>
    <property type="evidence" value="ECO:0007669"/>
    <property type="project" value="InterPro"/>
</dbReference>
<protein>
    <submittedName>
        <fullName evidence="2">Oxygen-independent coproporphyrinogen-3 oxidase</fullName>
    </submittedName>
</protein>
<dbReference type="STRING" id="573058.SAMN00017477_0627"/>
<dbReference type="EMBL" id="FWWR01000009">
    <property type="protein sequence ID" value="SMB83971.1"/>
    <property type="molecule type" value="Genomic_DNA"/>
</dbReference>
<sequence>MIKVNIDNQGLAHEIYEFLRVVFPSYERESFIYAEISDNFLKINSEEYNFSIPIKEVKNLQRYLKLELINRLRQAGVETPKWGVLHGIRPLKLIYNLDKELGTHKAKNYLKEEYAIYESKIDLAFDILNVQRDIIESNLNNYSVYVHIPFCPSKCAYCSYHTLSSSSNLVEDYVDRIVEEINTEAKFLNKHPSSIYIGGGTPTSIGVKNLSRIIDTLKNNFGTVKEFTVEAGRVETLDDEMINMLHQKEIDRISLNPQSMNLNTIKAINRTNSVDEFIECYEKVKGKFKDINMDLIIGLEKENEYDFFKSLDSIIKLAPTNITVHSLALKNGTNYLKNQTSSKFDSEFNDRVIERLKENSYNPYYMYRQKRIIGGNENIGYSLKGHECIYNIMMIQELQDIWGFGMGSTSKIHLSDKKFEQVSNFRSMREYLLRNKEISDKKLRILSGKNRGEL</sequence>
<dbReference type="GO" id="GO:0005737">
    <property type="term" value="C:cytoplasm"/>
    <property type="evidence" value="ECO:0007669"/>
    <property type="project" value="TreeGrafter"/>
</dbReference>
<dbReference type="Proteomes" id="UP000192368">
    <property type="component" value="Unassembled WGS sequence"/>
</dbReference>
<reference evidence="3" key="1">
    <citation type="submission" date="2017-04" db="EMBL/GenBank/DDBJ databases">
        <authorList>
            <person name="Varghese N."/>
            <person name="Submissions S."/>
        </authorList>
    </citation>
    <scope>NUCLEOTIDE SEQUENCE [LARGE SCALE GENOMIC DNA]</scope>
    <source>
        <strain evidence="3">DSM 20463</strain>
    </source>
</reference>
<dbReference type="PANTHER" id="PTHR13932">
    <property type="entry name" value="COPROPORPHYRINIGEN III OXIDASE"/>
    <property type="match status" value="1"/>
</dbReference>
<dbReference type="PROSITE" id="PS51918">
    <property type="entry name" value="RADICAL_SAM"/>
    <property type="match status" value="1"/>
</dbReference>
<dbReference type="Pfam" id="PF04055">
    <property type="entry name" value="Radical_SAM"/>
    <property type="match status" value="1"/>
</dbReference>
<dbReference type="OrthoDB" id="9808022at2"/>
<dbReference type="GO" id="GO:0051539">
    <property type="term" value="F:4 iron, 4 sulfur cluster binding"/>
    <property type="evidence" value="ECO:0007669"/>
    <property type="project" value="TreeGrafter"/>
</dbReference>
<accession>A0A1W1UT51</accession>
<dbReference type="SFLD" id="SFLDF00310">
    <property type="entry name" value="oxygen-independent_coproporphy"/>
    <property type="match status" value="1"/>
</dbReference>
<keyword evidence="3" id="KW-1185">Reference proteome</keyword>
<dbReference type="SMART" id="SM00729">
    <property type="entry name" value="Elp3"/>
    <property type="match status" value="1"/>
</dbReference>
<dbReference type="InterPro" id="IPR007197">
    <property type="entry name" value="rSAM"/>
</dbReference>
<dbReference type="Gene3D" id="3.80.30.20">
    <property type="entry name" value="tm_1862 like domain"/>
    <property type="match status" value="1"/>
</dbReference>
<dbReference type="SUPFAM" id="SSF102114">
    <property type="entry name" value="Radical SAM enzymes"/>
    <property type="match status" value="1"/>
</dbReference>
<evidence type="ECO:0000313" key="2">
    <source>
        <dbReference type="EMBL" id="SMB83971.1"/>
    </source>
</evidence>